<comment type="similarity">
    <text evidence="2">Belongs to the AB hydrolase superfamily. Epoxide hydrolase family.</text>
</comment>
<dbReference type="PANTHER" id="PTHR43329">
    <property type="entry name" value="EPOXIDE HYDROLASE"/>
    <property type="match status" value="1"/>
</dbReference>
<dbReference type="OMA" id="KFHYVEA"/>
<name>A0A0D1C2P7_MYCMD</name>
<dbReference type="InterPro" id="IPR000639">
    <property type="entry name" value="Epox_hydrolase-like"/>
</dbReference>
<evidence type="ECO:0000313" key="4">
    <source>
        <dbReference type="EMBL" id="KIS68022.1"/>
    </source>
</evidence>
<organism evidence="4 5">
    <name type="scientific">Mycosarcoma maydis</name>
    <name type="common">Corn smut fungus</name>
    <name type="synonym">Ustilago maydis</name>
    <dbReference type="NCBI Taxonomy" id="5270"/>
    <lineage>
        <taxon>Eukaryota</taxon>
        <taxon>Fungi</taxon>
        <taxon>Dikarya</taxon>
        <taxon>Basidiomycota</taxon>
        <taxon>Ustilaginomycotina</taxon>
        <taxon>Ustilaginomycetes</taxon>
        <taxon>Ustilaginales</taxon>
        <taxon>Ustilaginaceae</taxon>
        <taxon>Mycosarcoma</taxon>
    </lineage>
</organism>
<evidence type="ECO:0000313" key="5">
    <source>
        <dbReference type="Proteomes" id="UP000000561"/>
    </source>
</evidence>
<dbReference type="EMBL" id="CM003150">
    <property type="protein sequence ID" value="KIS68022.1"/>
    <property type="molecule type" value="Genomic_DNA"/>
</dbReference>
<dbReference type="AlphaFoldDB" id="A0A0D1C2P7"/>
<protein>
    <recommendedName>
        <fullName evidence="3">AB hydrolase-1 domain-containing protein</fullName>
    </recommendedName>
</protein>
<evidence type="ECO:0000256" key="2">
    <source>
        <dbReference type="ARBA" id="ARBA00038334"/>
    </source>
</evidence>
<dbReference type="OrthoDB" id="408373at2759"/>
<gene>
    <name evidence="4" type="ORF">UMAG_04063</name>
</gene>
<dbReference type="GeneID" id="23564349"/>
<dbReference type="STRING" id="237631.A0A0D1C2P7"/>
<proteinExistence type="inferred from homology"/>
<dbReference type="PRINTS" id="PR00412">
    <property type="entry name" value="EPOXHYDRLASE"/>
</dbReference>
<reference evidence="4 5" key="1">
    <citation type="journal article" date="2006" name="Nature">
        <title>Insights from the genome of the biotrophic fungal plant pathogen Ustilago maydis.</title>
        <authorList>
            <person name="Kamper J."/>
            <person name="Kahmann R."/>
            <person name="Bolker M."/>
            <person name="Ma L.J."/>
            <person name="Brefort T."/>
            <person name="Saville B.J."/>
            <person name="Banuett F."/>
            <person name="Kronstad J.W."/>
            <person name="Gold S.E."/>
            <person name="Muller O."/>
            <person name="Perlin M.H."/>
            <person name="Wosten H.A."/>
            <person name="de Vries R."/>
            <person name="Ruiz-Herrera J."/>
            <person name="Reynaga-Pena C.G."/>
            <person name="Snetselaar K."/>
            <person name="McCann M."/>
            <person name="Perez-Martin J."/>
            <person name="Feldbrugge M."/>
            <person name="Basse C.W."/>
            <person name="Steinberg G."/>
            <person name="Ibeas J.I."/>
            <person name="Holloman W."/>
            <person name="Guzman P."/>
            <person name="Farman M."/>
            <person name="Stajich J.E."/>
            <person name="Sentandreu R."/>
            <person name="Gonzalez-Prieto J.M."/>
            <person name="Kennell J.C."/>
            <person name="Molina L."/>
            <person name="Schirawski J."/>
            <person name="Mendoza-Mendoza A."/>
            <person name="Greilinger D."/>
            <person name="Munch K."/>
            <person name="Rossel N."/>
            <person name="Scherer M."/>
            <person name="Vranes M."/>
            <person name="Ladendorf O."/>
            <person name="Vincon V."/>
            <person name="Fuchs U."/>
            <person name="Sandrock B."/>
            <person name="Meng S."/>
            <person name="Ho E.C."/>
            <person name="Cahill M.J."/>
            <person name="Boyce K.J."/>
            <person name="Klose J."/>
            <person name="Klosterman S.J."/>
            <person name="Deelstra H.J."/>
            <person name="Ortiz-Castellanos L."/>
            <person name="Li W."/>
            <person name="Sanchez-Alonso P."/>
            <person name="Schreier P.H."/>
            <person name="Hauser-Hahn I."/>
            <person name="Vaupel M."/>
            <person name="Koopmann E."/>
            <person name="Friedrich G."/>
            <person name="Voss H."/>
            <person name="Schluter T."/>
            <person name="Margolis J."/>
            <person name="Platt D."/>
            <person name="Swimmer C."/>
            <person name="Gnirke A."/>
            <person name="Chen F."/>
            <person name="Vysotskaia V."/>
            <person name="Mannhaupt G."/>
            <person name="Guldener U."/>
            <person name="Munsterkotter M."/>
            <person name="Haase D."/>
            <person name="Oesterheld M."/>
            <person name="Mewes H.W."/>
            <person name="Mauceli E.W."/>
            <person name="DeCaprio D."/>
            <person name="Wade C.M."/>
            <person name="Butler J."/>
            <person name="Young S."/>
            <person name="Jaffe D.B."/>
            <person name="Calvo S."/>
            <person name="Nusbaum C."/>
            <person name="Galagan J."/>
            <person name="Birren B.W."/>
        </authorList>
    </citation>
    <scope>NUCLEOTIDE SEQUENCE [LARGE SCALE GENOMIC DNA]</scope>
    <source>
        <strain evidence="5">DSM 14603 / FGSC 9021 / UM521</strain>
    </source>
</reference>
<sequence length="395" mass="44270">MLDITASRFYVTPLTTPPSQPDATPTQRRYHYLDYQPPTGVPETATLLLLHGFPDFSHGWRSVIAPLRLAGFRLIVPDLLGYGLSSAPPTSAASAPAGTLPRLAEYGGRAISIDLNGLLDHAQAAKRSKYGAEHLGSDGSNGRVIVLCHDWGSWLGWRFAQWYPHRVMGVCGLCVPFQAPTSKPIPIDSVLKSVPSFGYQKFFSEERSTKIIEEHLDRFLAIIFMIPGLFSADSANEQELRDWHLQGKLERLLTMPEFSHIPLKDLGRSIMDKQLLDQYITLFRSRGMEGPLSWYRTREINWQEDRALTSKSLPESLPALLIMPNDDVAVPPALGRTMKKHVTQTEFVQVAGSGHWIQNEVPGIVVQTFKQWVDRSVLPNESKRKGMLGWMTSKL</sequence>
<dbReference type="InParanoid" id="A0A0D1C2P7"/>
<dbReference type="Proteomes" id="UP000000561">
    <property type="component" value="Chromosome 11"/>
</dbReference>
<dbReference type="ESTHER" id="ustma-q4p750">
    <property type="family name" value="Epoxide_hydrolase"/>
</dbReference>
<feature type="domain" description="AB hydrolase-1" evidence="3">
    <location>
        <begin position="47"/>
        <end position="366"/>
    </location>
</feature>
<dbReference type="SUPFAM" id="SSF53474">
    <property type="entry name" value="alpha/beta-Hydrolases"/>
    <property type="match status" value="1"/>
</dbReference>
<keyword evidence="1" id="KW-0378">Hydrolase</keyword>
<keyword evidence="5" id="KW-1185">Reference proteome</keyword>
<dbReference type="InterPro" id="IPR029058">
    <property type="entry name" value="AB_hydrolase_fold"/>
</dbReference>
<dbReference type="eggNOG" id="KOG4178">
    <property type="taxonomic scope" value="Eukaryota"/>
</dbReference>
<dbReference type="InterPro" id="IPR000073">
    <property type="entry name" value="AB_hydrolase_1"/>
</dbReference>
<accession>A0A0D1C2P7</accession>
<dbReference type="KEGG" id="uma:UMAG_04063"/>
<dbReference type="RefSeq" id="XP_011390502.1">
    <property type="nucleotide sequence ID" value="XM_011392200.1"/>
</dbReference>
<evidence type="ECO:0000256" key="1">
    <source>
        <dbReference type="ARBA" id="ARBA00022801"/>
    </source>
</evidence>
<evidence type="ECO:0000259" key="3">
    <source>
        <dbReference type="Pfam" id="PF12697"/>
    </source>
</evidence>
<dbReference type="GO" id="GO:0016787">
    <property type="term" value="F:hydrolase activity"/>
    <property type="evidence" value="ECO:0007669"/>
    <property type="project" value="UniProtKB-KW"/>
</dbReference>
<dbReference type="VEuPathDB" id="FungiDB:UMAG_04063"/>
<dbReference type="Pfam" id="PF12697">
    <property type="entry name" value="Abhydrolase_6"/>
    <property type="match status" value="1"/>
</dbReference>
<dbReference type="Gene3D" id="3.40.50.1820">
    <property type="entry name" value="alpha/beta hydrolase"/>
    <property type="match status" value="1"/>
</dbReference>